<dbReference type="PANTHER" id="PTHR20961">
    <property type="entry name" value="GLYCOSYLTRANSFERASE"/>
    <property type="match status" value="1"/>
</dbReference>
<name>A0ABR0WMJ2_REHGL</name>
<comment type="subcellular location">
    <subcellularLocation>
        <location evidence="1">Golgi apparatus membrane</location>
        <topology evidence="1">Single-pass type II membrane protein</topology>
    </subcellularLocation>
</comment>
<organism evidence="6 7">
    <name type="scientific">Rehmannia glutinosa</name>
    <name type="common">Chinese foxglove</name>
    <dbReference type="NCBI Taxonomy" id="99300"/>
    <lineage>
        <taxon>Eukaryota</taxon>
        <taxon>Viridiplantae</taxon>
        <taxon>Streptophyta</taxon>
        <taxon>Embryophyta</taxon>
        <taxon>Tracheophyta</taxon>
        <taxon>Spermatophyta</taxon>
        <taxon>Magnoliopsida</taxon>
        <taxon>eudicotyledons</taxon>
        <taxon>Gunneridae</taxon>
        <taxon>Pentapetalae</taxon>
        <taxon>asterids</taxon>
        <taxon>lamiids</taxon>
        <taxon>Lamiales</taxon>
        <taxon>Orobanchaceae</taxon>
        <taxon>Rehmannieae</taxon>
        <taxon>Rehmannia</taxon>
    </lineage>
</organism>
<evidence type="ECO:0000313" key="7">
    <source>
        <dbReference type="Proteomes" id="UP001318860"/>
    </source>
</evidence>
<dbReference type="EMBL" id="JABTTQ020000010">
    <property type="protein sequence ID" value="KAK6148083.1"/>
    <property type="molecule type" value="Genomic_DNA"/>
</dbReference>
<keyword evidence="3" id="KW-0808">Transferase</keyword>
<dbReference type="Pfam" id="PF04577">
    <property type="entry name" value="Glyco_transf_61"/>
    <property type="match status" value="1"/>
</dbReference>
<gene>
    <name evidence="6" type="ORF">DH2020_018995</name>
</gene>
<evidence type="ECO:0000256" key="1">
    <source>
        <dbReference type="ARBA" id="ARBA00004323"/>
    </source>
</evidence>
<dbReference type="InterPro" id="IPR007657">
    <property type="entry name" value="Glycosyltransferase_61"/>
</dbReference>
<dbReference type="InterPro" id="IPR049625">
    <property type="entry name" value="Glyco_transf_61_cat"/>
</dbReference>
<keyword evidence="7" id="KW-1185">Reference proteome</keyword>
<evidence type="ECO:0000259" key="5">
    <source>
        <dbReference type="Pfam" id="PF04577"/>
    </source>
</evidence>
<keyword evidence="4" id="KW-0325">Glycoprotein</keyword>
<evidence type="ECO:0000256" key="4">
    <source>
        <dbReference type="ARBA" id="ARBA00023180"/>
    </source>
</evidence>
<feature type="domain" description="Glycosyltransferase 61 catalytic" evidence="5">
    <location>
        <begin position="195"/>
        <end position="302"/>
    </location>
</feature>
<proteinExistence type="predicted"/>
<dbReference type="PANTHER" id="PTHR20961:SF5">
    <property type="entry name" value="GLYCOSYLTRANSFERASE-RELATED"/>
    <property type="match status" value="1"/>
</dbReference>
<comment type="caution">
    <text evidence="6">The sequence shown here is derived from an EMBL/GenBank/DDBJ whole genome shotgun (WGS) entry which is preliminary data.</text>
</comment>
<evidence type="ECO:0000256" key="3">
    <source>
        <dbReference type="ARBA" id="ARBA00022679"/>
    </source>
</evidence>
<evidence type="ECO:0000256" key="2">
    <source>
        <dbReference type="ARBA" id="ARBA00022676"/>
    </source>
</evidence>
<evidence type="ECO:0000313" key="6">
    <source>
        <dbReference type="EMBL" id="KAK6148083.1"/>
    </source>
</evidence>
<keyword evidence="2" id="KW-0328">Glycosyltransferase</keyword>
<reference evidence="6 7" key="1">
    <citation type="journal article" date="2021" name="Comput. Struct. Biotechnol. J.">
        <title>De novo genome assembly of the potent medicinal plant Rehmannia glutinosa using nanopore technology.</title>
        <authorList>
            <person name="Ma L."/>
            <person name="Dong C."/>
            <person name="Song C."/>
            <person name="Wang X."/>
            <person name="Zheng X."/>
            <person name="Niu Y."/>
            <person name="Chen S."/>
            <person name="Feng W."/>
        </authorList>
    </citation>
    <scope>NUCLEOTIDE SEQUENCE [LARGE SCALE GENOMIC DNA]</scope>
    <source>
        <strain evidence="6">DH-2019</strain>
    </source>
</reference>
<protein>
    <recommendedName>
        <fullName evidence="5">Glycosyltransferase 61 catalytic domain-containing protein</fullName>
    </recommendedName>
</protein>
<sequence length="395" mass="45650">MLDIIDFLTQKVPDYPAEVVRPIYYNLSNSRADVFEIIGNIRIQGNSSTIFVASSLEGEIKSWTITPYARKGDNFVTEYVRSWKIKNHQENLPDCNQQLSIPTILFSTGGYCGNQFHDFTDVLIPLYLTSRRFHGEVLFLVADKRSFWISKYKPILDKLSNYDIVDINKENNVLCFKRMIVGLRAHKEFAIDPLEPPHYSMEDFKQFLRSTFSLERESVTNHVCRTRRPRMLIISRRKNRFIANEIEVSNMARSLGFDVVVEETGWNISVVAKQVNSFDVMMGVHGAGLTNMVFLPQNAVVIQIIPFGAELWAKPYFQLPAKGMKLRYLEYKVSLNESSLLGKYPLDSQVYRDPGAIYNKGFIVYHSVYLNNQDVTLNFSRFREILLKAFQLVQC</sequence>
<accession>A0ABR0WMJ2</accession>
<dbReference type="Proteomes" id="UP001318860">
    <property type="component" value="Unassembled WGS sequence"/>
</dbReference>